<gene>
    <name evidence="1" type="ORF">M0M57_13280</name>
</gene>
<proteinExistence type="predicted"/>
<evidence type="ECO:0000313" key="1">
    <source>
        <dbReference type="EMBL" id="UPQ78589.1"/>
    </source>
</evidence>
<protein>
    <submittedName>
        <fullName evidence="1">Uncharacterized protein</fullName>
    </submittedName>
</protein>
<evidence type="ECO:0000313" key="2">
    <source>
        <dbReference type="Proteomes" id="UP000830583"/>
    </source>
</evidence>
<dbReference type="Proteomes" id="UP000830583">
    <property type="component" value="Chromosome"/>
</dbReference>
<dbReference type="EMBL" id="CP096205">
    <property type="protein sequence ID" value="UPQ78589.1"/>
    <property type="molecule type" value="Genomic_DNA"/>
</dbReference>
<accession>A0ABY4KD00</accession>
<dbReference type="RefSeq" id="WP_248433516.1">
    <property type="nucleotide sequence ID" value="NZ_CP096205.1"/>
</dbReference>
<sequence>MNNSISIKFGEPLHGWMAVDIYYQDFHLNFNASNVLNNPISELSTIINNIKDNDLQRIVWWLEPGAYFIDIQKNGEIFSLKIIETGNLHNSNSSKSEIITIQGNENQILKPIFKELHHFYSQNYHEKHW</sequence>
<organism evidence="1 2">
    <name type="scientific">Flavobacterium azooxidireducens</name>
    <dbReference type="NCBI Taxonomy" id="1871076"/>
    <lineage>
        <taxon>Bacteria</taxon>
        <taxon>Pseudomonadati</taxon>
        <taxon>Bacteroidota</taxon>
        <taxon>Flavobacteriia</taxon>
        <taxon>Flavobacteriales</taxon>
        <taxon>Flavobacteriaceae</taxon>
        <taxon>Flavobacterium</taxon>
    </lineage>
</organism>
<reference evidence="1" key="1">
    <citation type="submission" date="2022-04" db="EMBL/GenBank/DDBJ databases">
        <title>Consumption of N2O by Flavobacterium azooxidireducens sp. nov. isolated from Decomposing Leaf Litter of Phragmites australis (Cav.).</title>
        <authorList>
            <person name="Behrendt U."/>
            <person name="Spanner T."/>
            <person name="Augustin J."/>
            <person name="Horn M.A."/>
            <person name="Kolb S."/>
            <person name="Ulrich A."/>
        </authorList>
    </citation>
    <scope>NUCLEOTIDE SEQUENCE</scope>
    <source>
        <strain evidence="1">IGB 4-14</strain>
    </source>
</reference>
<keyword evidence="2" id="KW-1185">Reference proteome</keyword>
<name>A0ABY4KD00_9FLAO</name>